<dbReference type="AlphaFoldDB" id="A0AAW9RYV0"/>
<evidence type="ECO:0000313" key="2">
    <source>
        <dbReference type="EMBL" id="MEJ8574114.1"/>
    </source>
</evidence>
<name>A0AAW9RYV0_9HYPH</name>
<dbReference type="GO" id="GO:0016209">
    <property type="term" value="F:antioxidant activity"/>
    <property type="evidence" value="ECO:0007669"/>
    <property type="project" value="InterPro"/>
</dbReference>
<dbReference type="Pfam" id="PF00578">
    <property type="entry name" value="AhpC-TSA"/>
    <property type="match status" value="1"/>
</dbReference>
<dbReference type="EMBL" id="JAZHOF010000010">
    <property type="protein sequence ID" value="MEJ8574114.1"/>
    <property type="molecule type" value="Genomic_DNA"/>
</dbReference>
<proteinExistence type="predicted"/>
<feature type="domain" description="Thioredoxin" evidence="1">
    <location>
        <begin position="7"/>
        <end position="170"/>
    </location>
</feature>
<dbReference type="InterPro" id="IPR036249">
    <property type="entry name" value="Thioredoxin-like_sf"/>
</dbReference>
<gene>
    <name evidence="2" type="ORF">V3328_21690</name>
</gene>
<evidence type="ECO:0000259" key="1">
    <source>
        <dbReference type="PROSITE" id="PS51352"/>
    </source>
</evidence>
<dbReference type="RefSeq" id="WP_340331816.1">
    <property type="nucleotide sequence ID" value="NZ_JAZHOF010000010.1"/>
</dbReference>
<dbReference type="Gene3D" id="3.40.30.10">
    <property type="entry name" value="Glutaredoxin"/>
    <property type="match status" value="1"/>
</dbReference>
<dbReference type="InterPro" id="IPR013766">
    <property type="entry name" value="Thioredoxin_domain"/>
</dbReference>
<dbReference type="SUPFAM" id="SSF52833">
    <property type="entry name" value="Thioredoxin-like"/>
    <property type="match status" value="1"/>
</dbReference>
<dbReference type="InterPro" id="IPR000866">
    <property type="entry name" value="AhpC/TSA"/>
</dbReference>
<dbReference type="PROSITE" id="PS51352">
    <property type="entry name" value="THIOREDOXIN_2"/>
    <property type="match status" value="1"/>
</dbReference>
<evidence type="ECO:0000313" key="3">
    <source>
        <dbReference type="Proteomes" id="UP001378188"/>
    </source>
</evidence>
<organism evidence="2 3">
    <name type="scientific">Microbaculum marinum</name>
    <dbReference type="NCBI Taxonomy" id="1764581"/>
    <lineage>
        <taxon>Bacteria</taxon>
        <taxon>Pseudomonadati</taxon>
        <taxon>Pseudomonadota</taxon>
        <taxon>Alphaproteobacteria</taxon>
        <taxon>Hyphomicrobiales</taxon>
        <taxon>Tepidamorphaceae</taxon>
        <taxon>Microbaculum</taxon>
    </lineage>
</organism>
<accession>A0AAW9RYV0</accession>
<reference evidence="2 3" key="1">
    <citation type="submission" date="2024-02" db="EMBL/GenBank/DDBJ databases">
        <title>Genome analysis and characterization of Microbaculum marinisediminis sp. nov., isolated from marine sediment.</title>
        <authorList>
            <person name="Du Z.-J."/>
            <person name="Ye Y.-Q."/>
            <person name="Zhang Z.-R."/>
            <person name="Yuan S.-M."/>
            <person name="Zhang X.-Y."/>
        </authorList>
    </citation>
    <scope>NUCLEOTIDE SEQUENCE [LARGE SCALE GENOMIC DNA]</scope>
    <source>
        <strain evidence="2 3">SDUM1044001</strain>
    </source>
</reference>
<dbReference type="GO" id="GO:0016491">
    <property type="term" value="F:oxidoreductase activity"/>
    <property type="evidence" value="ECO:0007669"/>
    <property type="project" value="InterPro"/>
</dbReference>
<keyword evidence="3" id="KW-1185">Reference proteome</keyword>
<sequence>MSEITPLMPRQPVPELEVDLARGGRWCLADRHPQNFTLVVFYRGLHCPICSRQLRDLEDLLPDFDKRGVDVVAISTDDRERGERTPSDWKLDRLPIGYGLGLDVARRWGLYVSSGRGKTSAGLEEPALFSEPGMFLVRPDNTLYFASVQSMPFARPKTQDLLTAIDFVLAKDYPARGEVVSIDQALAAE</sequence>
<protein>
    <submittedName>
        <fullName evidence="2">Peroxiredoxin-like family protein</fullName>
    </submittedName>
</protein>
<comment type="caution">
    <text evidence="2">The sequence shown here is derived from an EMBL/GenBank/DDBJ whole genome shotgun (WGS) entry which is preliminary data.</text>
</comment>
<dbReference type="Proteomes" id="UP001378188">
    <property type="component" value="Unassembled WGS sequence"/>
</dbReference>
<dbReference type="CDD" id="cd02970">
    <property type="entry name" value="PRX_like2"/>
    <property type="match status" value="1"/>
</dbReference>